<evidence type="ECO:0000256" key="1">
    <source>
        <dbReference type="ARBA" id="ARBA00004141"/>
    </source>
</evidence>
<reference evidence="8" key="1">
    <citation type="submission" date="2011-12" db="EMBL/GenBank/DDBJ databases">
        <title>The Draft Genome of Lepisosteus oculatus.</title>
        <authorList>
            <consortium name="The Broad Institute Genome Assembly &amp; Analysis Group"/>
            <consortium name="Computational R&amp;D Group"/>
            <consortium name="and Sequencing Platform"/>
            <person name="Di Palma F."/>
            <person name="Alfoldi J."/>
            <person name="Johnson J."/>
            <person name="Berlin A."/>
            <person name="Gnerre S."/>
            <person name="Jaffe D."/>
            <person name="MacCallum I."/>
            <person name="Young S."/>
            <person name="Walker B.J."/>
            <person name="Lander E.S."/>
            <person name="Lindblad-Toh K."/>
        </authorList>
    </citation>
    <scope>NUCLEOTIDE SEQUENCE [LARGE SCALE GENOMIC DNA]</scope>
</reference>
<evidence type="ECO:0000256" key="3">
    <source>
        <dbReference type="ARBA" id="ARBA00022692"/>
    </source>
</evidence>
<dbReference type="KEGG" id="loc:102682454"/>
<evidence type="ECO:0000313" key="7">
    <source>
        <dbReference type="Ensembl" id="ENSLOCP00000011956.1"/>
    </source>
</evidence>
<evidence type="ECO:0000256" key="2">
    <source>
        <dbReference type="ARBA" id="ARBA00006193"/>
    </source>
</evidence>
<dbReference type="Ensembl" id="ENSLOCT00000011977.1">
    <property type="protein sequence ID" value="ENSLOCP00000011956.1"/>
    <property type="gene ID" value="ENSLOCG00000009786.1"/>
</dbReference>
<keyword evidence="4 6" id="KW-1133">Transmembrane helix</keyword>
<dbReference type="GeneTree" id="ENSGT01030000234590"/>
<sequence length="200" mass="21510">MCIARCGKALGILLIPLALVSMLANTLLLFPNLQSRYLREGHITKYATLGTGLWASGLLVLPAARVFITSSHKKGRCGFRSEMLCSILYAVIAMAGATLCFVTSGTALVEGPLCKYNETYSNGTQEQVWGTPLEHKTPSPSSWEEVCLEPQGVVLWNVVLFSTLLASSGTQALLCIIQVLNAILGFLCGPDIKHNKVSPV</sequence>
<organism evidence="7 8">
    <name type="scientific">Lepisosteus oculatus</name>
    <name type="common">Spotted gar</name>
    <dbReference type="NCBI Taxonomy" id="7918"/>
    <lineage>
        <taxon>Eukaryota</taxon>
        <taxon>Metazoa</taxon>
        <taxon>Chordata</taxon>
        <taxon>Craniata</taxon>
        <taxon>Vertebrata</taxon>
        <taxon>Euteleostomi</taxon>
        <taxon>Actinopterygii</taxon>
        <taxon>Neopterygii</taxon>
        <taxon>Holostei</taxon>
        <taxon>Semionotiformes</taxon>
        <taxon>Lepisosteidae</taxon>
        <taxon>Lepisosteus</taxon>
    </lineage>
</organism>
<dbReference type="Proteomes" id="UP000018468">
    <property type="component" value="Linkage group LG14"/>
</dbReference>
<proteinExistence type="inferred from homology"/>
<feature type="transmembrane region" description="Helical" evidence="6">
    <location>
        <begin position="87"/>
        <end position="109"/>
    </location>
</feature>
<dbReference type="EMBL" id="AHAT01012876">
    <property type="status" value="NOT_ANNOTATED_CDS"/>
    <property type="molecule type" value="Genomic_DNA"/>
</dbReference>
<comment type="similarity">
    <text evidence="2">Belongs to the L6 tetraspanin family.</text>
</comment>
<dbReference type="HOGENOM" id="CLU_087168_0_0_1"/>
<feature type="transmembrane region" description="Helical" evidence="6">
    <location>
        <begin position="46"/>
        <end position="67"/>
    </location>
</feature>
<dbReference type="STRING" id="7918.ENSLOCP00000011956"/>
<evidence type="ECO:0000256" key="6">
    <source>
        <dbReference type="SAM" id="Phobius"/>
    </source>
</evidence>
<comment type="subcellular location">
    <subcellularLocation>
        <location evidence="1">Membrane</location>
        <topology evidence="1">Multi-pass membrane protein</topology>
    </subcellularLocation>
</comment>
<reference evidence="7" key="3">
    <citation type="submission" date="2025-09" db="UniProtKB">
        <authorList>
            <consortium name="Ensembl"/>
        </authorList>
    </citation>
    <scope>IDENTIFICATION</scope>
</reference>
<dbReference type="RefSeq" id="XP_006638053.2">
    <property type="nucleotide sequence ID" value="XM_006637990.2"/>
</dbReference>
<dbReference type="InterPro" id="IPR008661">
    <property type="entry name" value="L6_membrane"/>
</dbReference>
<dbReference type="eggNOG" id="ENOG502S1UJ">
    <property type="taxonomic scope" value="Eukaryota"/>
</dbReference>
<protein>
    <submittedName>
        <fullName evidence="7">Transmembrane 4 L six family member 19</fullName>
    </submittedName>
</protein>
<keyword evidence="5 6" id="KW-0472">Membrane</keyword>
<feature type="transmembrane region" description="Helical" evidence="6">
    <location>
        <begin position="158"/>
        <end position="187"/>
    </location>
</feature>
<dbReference type="PANTHER" id="PTHR14198">
    <property type="entry name" value="TRANSMEMBRANE 4 L6 FAMILY MEMBER 1-RELATED"/>
    <property type="match status" value="1"/>
</dbReference>
<reference evidence="7" key="2">
    <citation type="submission" date="2025-08" db="UniProtKB">
        <authorList>
            <consortium name="Ensembl"/>
        </authorList>
    </citation>
    <scope>IDENTIFICATION</scope>
</reference>
<evidence type="ECO:0000313" key="8">
    <source>
        <dbReference type="Proteomes" id="UP000018468"/>
    </source>
</evidence>
<dbReference type="GO" id="GO:0016020">
    <property type="term" value="C:membrane"/>
    <property type="evidence" value="ECO:0000318"/>
    <property type="project" value="GO_Central"/>
</dbReference>
<dbReference type="OrthoDB" id="9897613at2759"/>
<dbReference type="GeneID" id="102682454"/>
<evidence type="ECO:0000256" key="5">
    <source>
        <dbReference type="ARBA" id="ARBA00023136"/>
    </source>
</evidence>
<evidence type="ECO:0000256" key="4">
    <source>
        <dbReference type="ARBA" id="ARBA00022989"/>
    </source>
</evidence>
<dbReference type="Pfam" id="PF05805">
    <property type="entry name" value="L6_membrane"/>
    <property type="match status" value="1"/>
</dbReference>
<dbReference type="AlphaFoldDB" id="W5MU97"/>
<name>W5MU97_LEPOC</name>
<dbReference type="Bgee" id="ENSLOCG00000009786">
    <property type="expression patterns" value="Expressed in bone element and 7 other cell types or tissues"/>
</dbReference>
<dbReference type="PANTHER" id="PTHR14198:SF22">
    <property type="entry name" value="TRANSMEMBRANE 4 L6 FAMILY MEMBER 19"/>
    <property type="match status" value="1"/>
</dbReference>
<dbReference type="OMA" id="IINGCFG"/>
<accession>W5MU97</accession>
<keyword evidence="3 6" id="KW-0812">Transmembrane</keyword>
<feature type="transmembrane region" description="Helical" evidence="6">
    <location>
        <begin position="12"/>
        <end position="34"/>
    </location>
</feature>
<keyword evidence="8" id="KW-1185">Reference proteome</keyword>
<dbReference type="InParanoid" id="W5MU97"/>